<organism evidence="1 2">
    <name type="scientific">Dermacentor silvarum</name>
    <name type="common">Tick</name>
    <dbReference type="NCBI Taxonomy" id="543639"/>
    <lineage>
        <taxon>Eukaryota</taxon>
        <taxon>Metazoa</taxon>
        <taxon>Ecdysozoa</taxon>
        <taxon>Arthropoda</taxon>
        <taxon>Chelicerata</taxon>
        <taxon>Arachnida</taxon>
        <taxon>Acari</taxon>
        <taxon>Parasitiformes</taxon>
        <taxon>Ixodida</taxon>
        <taxon>Ixodoidea</taxon>
        <taxon>Ixodidae</taxon>
        <taxon>Rhipicephalinae</taxon>
        <taxon>Dermacentor</taxon>
    </lineage>
</organism>
<gene>
    <name evidence="1" type="ORF">HPB49_023159</name>
</gene>
<dbReference type="EMBL" id="CM023478">
    <property type="protein sequence ID" value="KAH7934225.1"/>
    <property type="molecule type" value="Genomic_DNA"/>
</dbReference>
<dbReference type="Proteomes" id="UP000821865">
    <property type="component" value="Chromosome 9"/>
</dbReference>
<evidence type="ECO:0000313" key="2">
    <source>
        <dbReference type="Proteomes" id="UP000821865"/>
    </source>
</evidence>
<name>A0ACB8C5Y6_DERSI</name>
<proteinExistence type="predicted"/>
<reference evidence="1" key="1">
    <citation type="submission" date="2020-05" db="EMBL/GenBank/DDBJ databases">
        <title>Large-scale comparative analyses of tick genomes elucidate their genetic diversity and vector capacities.</title>
        <authorList>
            <person name="Jia N."/>
            <person name="Wang J."/>
            <person name="Shi W."/>
            <person name="Du L."/>
            <person name="Sun Y."/>
            <person name="Zhan W."/>
            <person name="Jiang J."/>
            <person name="Wang Q."/>
            <person name="Zhang B."/>
            <person name="Ji P."/>
            <person name="Sakyi L.B."/>
            <person name="Cui X."/>
            <person name="Yuan T."/>
            <person name="Jiang B."/>
            <person name="Yang W."/>
            <person name="Lam T.T.-Y."/>
            <person name="Chang Q."/>
            <person name="Ding S."/>
            <person name="Wang X."/>
            <person name="Zhu J."/>
            <person name="Ruan X."/>
            <person name="Zhao L."/>
            <person name="Wei J."/>
            <person name="Que T."/>
            <person name="Du C."/>
            <person name="Cheng J."/>
            <person name="Dai P."/>
            <person name="Han X."/>
            <person name="Huang E."/>
            <person name="Gao Y."/>
            <person name="Liu J."/>
            <person name="Shao H."/>
            <person name="Ye R."/>
            <person name="Li L."/>
            <person name="Wei W."/>
            <person name="Wang X."/>
            <person name="Wang C."/>
            <person name="Yang T."/>
            <person name="Huo Q."/>
            <person name="Li W."/>
            <person name="Guo W."/>
            <person name="Chen H."/>
            <person name="Zhou L."/>
            <person name="Ni X."/>
            <person name="Tian J."/>
            <person name="Zhou Y."/>
            <person name="Sheng Y."/>
            <person name="Liu T."/>
            <person name="Pan Y."/>
            <person name="Xia L."/>
            <person name="Li J."/>
            <person name="Zhao F."/>
            <person name="Cao W."/>
        </authorList>
    </citation>
    <scope>NUCLEOTIDE SEQUENCE</scope>
    <source>
        <strain evidence="1">Dsil-2018</strain>
    </source>
</reference>
<sequence length="219" mass="24241">MTSAAAILNAFGIVTTVRLSHTHDIGGVKKGRAIDDECRVWDMLLKMIVLLVIKLLLSAVNKYKKIDPNRLAVTTWRADGTANLTQEVQGKEIANKGAAGADKLKRRIMKASRMPQLPEEQRKIIRSPRGGLNLNNFSTTVIRKTIVEAAGLTENQAKGDIVCSNFTQNIVVVSTPVSDHAERYVRIKSIAVMEAEYDVSAYETAPHSTCKWNGRRRVN</sequence>
<keyword evidence="2" id="KW-1185">Reference proteome</keyword>
<comment type="caution">
    <text evidence="1">The sequence shown here is derived from an EMBL/GenBank/DDBJ whole genome shotgun (WGS) entry which is preliminary data.</text>
</comment>
<accession>A0ACB8C5Y6</accession>
<protein>
    <submittedName>
        <fullName evidence="1">Uncharacterized protein</fullName>
    </submittedName>
</protein>
<evidence type="ECO:0000313" key="1">
    <source>
        <dbReference type="EMBL" id="KAH7934225.1"/>
    </source>
</evidence>